<accession>A0A8T0PUN9</accession>
<reference evidence="2" key="1">
    <citation type="submission" date="2020-05" db="EMBL/GenBank/DDBJ databases">
        <title>WGS assembly of Panicum virgatum.</title>
        <authorList>
            <person name="Lovell J.T."/>
            <person name="Jenkins J."/>
            <person name="Shu S."/>
            <person name="Juenger T.E."/>
            <person name="Schmutz J."/>
        </authorList>
    </citation>
    <scope>NUCLEOTIDE SEQUENCE</scope>
    <source>
        <strain evidence="2">AP13</strain>
    </source>
</reference>
<dbReference type="Proteomes" id="UP000823388">
    <property type="component" value="Chromosome 7N"/>
</dbReference>
<gene>
    <name evidence="2" type="ORF">PVAP13_7NG078601</name>
</gene>
<protein>
    <submittedName>
        <fullName evidence="2">Uncharacterized protein</fullName>
    </submittedName>
</protein>
<keyword evidence="3" id="KW-1185">Reference proteome</keyword>
<dbReference type="EMBL" id="CM029050">
    <property type="protein sequence ID" value="KAG2564658.1"/>
    <property type="molecule type" value="Genomic_DNA"/>
</dbReference>
<sequence>MMSWEWCRQINAPPDPYRDDGAAPKSGGSDTPNPRRNLGRSKACAGIRNMQHRACSMDVQISCQQINFRSGKAFTIIISSSPSLLVRLFPLSPSILLTPCSKAFFSF</sequence>
<proteinExistence type="predicted"/>
<comment type="caution">
    <text evidence="2">The sequence shown here is derived from an EMBL/GenBank/DDBJ whole genome shotgun (WGS) entry which is preliminary data.</text>
</comment>
<feature type="region of interest" description="Disordered" evidence="1">
    <location>
        <begin position="11"/>
        <end position="40"/>
    </location>
</feature>
<name>A0A8T0PUN9_PANVG</name>
<evidence type="ECO:0000313" key="3">
    <source>
        <dbReference type="Proteomes" id="UP000823388"/>
    </source>
</evidence>
<evidence type="ECO:0000256" key="1">
    <source>
        <dbReference type="SAM" id="MobiDB-lite"/>
    </source>
</evidence>
<dbReference type="AlphaFoldDB" id="A0A8T0PUN9"/>
<organism evidence="2 3">
    <name type="scientific">Panicum virgatum</name>
    <name type="common">Blackwell switchgrass</name>
    <dbReference type="NCBI Taxonomy" id="38727"/>
    <lineage>
        <taxon>Eukaryota</taxon>
        <taxon>Viridiplantae</taxon>
        <taxon>Streptophyta</taxon>
        <taxon>Embryophyta</taxon>
        <taxon>Tracheophyta</taxon>
        <taxon>Spermatophyta</taxon>
        <taxon>Magnoliopsida</taxon>
        <taxon>Liliopsida</taxon>
        <taxon>Poales</taxon>
        <taxon>Poaceae</taxon>
        <taxon>PACMAD clade</taxon>
        <taxon>Panicoideae</taxon>
        <taxon>Panicodae</taxon>
        <taxon>Paniceae</taxon>
        <taxon>Panicinae</taxon>
        <taxon>Panicum</taxon>
        <taxon>Panicum sect. Hiantes</taxon>
    </lineage>
</organism>
<evidence type="ECO:0000313" key="2">
    <source>
        <dbReference type="EMBL" id="KAG2564658.1"/>
    </source>
</evidence>